<gene>
    <name evidence="2" type="ORF">B1B_11569</name>
</gene>
<dbReference type="Pfam" id="PF06445">
    <property type="entry name" value="GyrI-like"/>
    <property type="match status" value="1"/>
</dbReference>
<dbReference type="Gene3D" id="3.20.80.10">
    <property type="entry name" value="Regulatory factor, effector binding domain"/>
    <property type="match status" value="1"/>
</dbReference>
<accession>T1B979</accession>
<feature type="domain" description="GyrI-like small molecule binding" evidence="1">
    <location>
        <begin position="62"/>
        <end position="135"/>
    </location>
</feature>
<reference evidence="2" key="2">
    <citation type="journal article" date="2014" name="ISME J.">
        <title>Microbial stratification in low pH oxic and suboxic macroscopic growths along an acid mine drainage.</title>
        <authorList>
            <person name="Mendez-Garcia C."/>
            <person name="Mesa V."/>
            <person name="Sprenger R.R."/>
            <person name="Richter M."/>
            <person name="Diez M.S."/>
            <person name="Solano J."/>
            <person name="Bargiela R."/>
            <person name="Golyshina O.V."/>
            <person name="Manteca A."/>
            <person name="Ramos J.L."/>
            <person name="Gallego J.R."/>
            <person name="Llorente I."/>
            <person name="Martins Dos Santos V.A."/>
            <person name="Jensen O.N."/>
            <person name="Pelaez A.I."/>
            <person name="Sanchez J."/>
            <person name="Ferrer M."/>
        </authorList>
    </citation>
    <scope>NUCLEOTIDE SEQUENCE</scope>
</reference>
<comment type="caution">
    <text evidence="2">The sequence shown here is derived from an EMBL/GenBank/DDBJ whole genome shotgun (WGS) entry which is preliminary data.</text>
</comment>
<name>T1B979_9ZZZZ</name>
<sequence>RECKRQSKDFAVPKLEGLWWVDGERPATAVPRAEWRWRLMIRLPLLVDAAMVEAAKKAVAQKKGLTRAGDVAFIALCEGRCVQVMHLGPYADEPATITAMHDFMAGNELEARGMHHEIYLSDPRRTAPEKMKTILRQPVE</sequence>
<protein>
    <recommendedName>
        <fullName evidence="1">GyrI-like small molecule binding domain-containing protein</fullName>
    </recommendedName>
</protein>
<dbReference type="SUPFAM" id="SSF55136">
    <property type="entry name" value="Probable bacterial effector-binding domain"/>
    <property type="match status" value="1"/>
</dbReference>
<feature type="non-terminal residue" evidence="2">
    <location>
        <position position="1"/>
    </location>
</feature>
<dbReference type="InterPro" id="IPR011256">
    <property type="entry name" value="Reg_factor_effector_dom_sf"/>
</dbReference>
<evidence type="ECO:0000313" key="2">
    <source>
        <dbReference type="EMBL" id="EQD49569.1"/>
    </source>
</evidence>
<reference evidence="2" key="1">
    <citation type="submission" date="2013-08" db="EMBL/GenBank/DDBJ databases">
        <authorList>
            <person name="Mendez C."/>
            <person name="Richter M."/>
            <person name="Ferrer M."/>
            <person name="Sanchez J."/>
        </authorList>
    </citation>
    <scope>NUCLEOTIDE SEQUENCE</scope>
</reference>
<dbReference type="AlphaFoldDB" id="T1B979"/>
<organism evidence="2">
    <name type="scientific">mine drainage metagenome</name>
    <dbReference type="NCBI Taxonomy" id="410659"/>
    <lineage>
        <taxon>unclassified sequences</taxon>
        <taxon>metagenomes</taxon>
        <taxon>ecological metagenomes</taxon>
    </lineage>
</organism>
<evidence type="ECO:0000259" key="1">
    <source>
        <dbReference type="Pfam" id="PF06445"/>
    </source>
</evidence>
<dbReference type="InterPro" id="IPR029442">
    <property type="entry name" value="GyrI-like"/>
</dbReference>
<dbReference type="EMBL" id="AUZY01007528">
    <property type="protein sequence ID" value="EQD49569.1"/>
    <property type="molecule type" value="Genomic_DNA"/>
</dbReference>
<proteinExistence type="predicted"/>